<name>A0ABN1BQF7_9BACI</name>
<keyword evidence="1" id="KW-1133">Transmembrane helix</keyword>
<proteinExistence type="predicted"/>
<feature type="transmembrane region" description="Helical" evidence="1">
    <location>
        <begin position="52"/>
        <end position="71"/>
    </location>
</feature>
<evidence type="ECO:0000313" key="2">
    <source>
        <dbReference type="EMBL" id="GAA0502816.1"/>
    </source>
</evidence>
<reference evidence="2 3" key="1">
    <citation type="journal article" date="2019" name="Int. J. Syst. Evol. Microbiol.">
        <title>The Global Catalogue of Microorganisms (GCM) 10K type strain sequencing project: providing services to taxonomists for standard genome sequencing and annotation.</title>
        <authorList>
            <consortium name="The Broad Institute Genomics Platform"/>
            <consortium name="The Broad Institute Genome Sequencing Center for Infectious Disease"/>
            <person name="Wu L."/>
            <person name="Ma J."/>
        </authorList>
    </citation>
    <scope>NUCLEOTIDE SEQUENCE [LARGE SCALE GENOMIC DNA]</scope>
    <source>
        <strain evidence="2 3">JCM 12389</strain>
    </source>
</reference>
<dbReference type="Proteomes" id="UP001500880">
    <property type="component" value="Unassembled WGS sequence"/>
</dbReference>
<evidence type="ECO:0000256" key="1">
    <source>
        <dbReference type="SAM" id="Phobius"/>
    </source>
</evidence>
<sequence length="85" mass="9396">MTKGNKKHNHEPQNIEVWEDLVHIKDLGLALLICGAGALGGYFLAPNNASEPLFYGLAGAVLGFIISSFIIKPKRTFEEIREEDQ</sequence>
<keyword evidence="3" id="KW-1185">Reference proteome</keyword>
<gene>
    <name evidence="2" type="ORF">GCM10008986_33060</name>
</gene>
<organism evidence="2 3">
    <name type="scientific">Salinibacillus aidingensis</name>
    <dbReference type="NCBI Taxonomy" id="237684"/>
    <lineage>
        <taxon>Bacteria</taxon>
        <taxon>Bacillati</taxon>
        <taxon>Bacillota</taxon>
        <taxon>Bacilli</taxon>
        <taxon>Bacillales</taxon>
        <taxon>Bacillaceae</taxon>
        <taxon>Salinibacillus</taxon>
    </lineage>
</organism>
<accession>A0ABN1BQF7</accession>
<evidence type="ECO:0000313" key="3">
    <source>
        <dbReference type="Proteomes" id="UP001500880"/>
    </source>
</evidence>
<keyword evidence="1" id="KW-0812">Transmembrane</keyword>
<dbReference type="EMBL" id="BAAADO010000009">
    <property type="protein sequence ID" value="GAA0502816.1"/>
    <property type="molecule type" value="Genomic_DNA"/>
</dbReference>
<comment type="caution">
    <text evidence="2">The sequence shown here is derived from an EMBL/GenBank/DDBJ whole genome shotgun (WGS) entry which is preliminary data.</text>
</comment>
<keyword evidence="1" id="KW-0472">Membrane</keyword>
<dbReference type="RefSeq" id="WP_343843555.1">
    <property type="nucleotide sequence ID" value="NZ_BAAADO010000009.1"/>
</dbReference>
<feature type="transmembrane region" description="Helical" evidence="1">
    <location>
        <begin position="27"/>
        <end position="46"/>
    </location>
</feature>
<protein>
    <submittedName>
        <fullName evidence="2">Uncharacterized protein</fullName>
    </submittedName>
</protein>